<dbReference type="InterPro" id="IPR052432">
    <property type="entry name" value="PITP/CRAL-TRIO"/>
</dbReference>
<reference evidence="5 6" key="1">
    <citation type="journal article" date="2011" name="J. Gen. Appl. Microbiol.">
        <title>Draft genome sequencing of the enigmatic basidiomycete Mixia osmundae.</title>
        <authorList>
            <person name="Nishida H."/>
            <person name="Nagatsuka Y."/>
            <person name="Sugiyama J."/>
        </authorList>
    </citation>
    <scope>NUCLEOTIDE SEQUENCE [LARGE SCALE GENOMIC DNA]</scope>
    <source>
        <strain evidence="6">CBS 9802 / IAM 14324 / JCM 22182 / KY 12970</strain>
    </source>
</reference>
<dbReference type="Pfam" id="PF08600">
    <property type="entry name" value="NuBaID_C"/>
    <property type="match status" value="1"/>
</dbReference>
<sequence>MATGPASPDLEDDARALHRSTERKMEAAVQLLDQVCAYSSQSLLEPRKVESYRQPAQESTPALMKLLNQNKRRRISTPSDTSPSSPDIHSLSGLLSRLATYKIATYTPKPDEIGPVAAARHGWICDGGRDRLVCQCCGKAWRIDALHNTADASQAWNSPAAKQLLTMYQARLQSHHARSCAWSLRSTPGSIYRLPTHSAHLLLARYFDLLSTYHSSVDLALDSPLSADQVIRLVNRLHSMVSAATADTANPYVDPSFVTTSRILRAARGDVSFKLNSEQETMPTLAQCSATHVVLALFGWSLAKTRLKRSGSVADIAALPRIPPSAQNMEHTLSCDMCCRRVGLWSLPSQSLSVLTEHREYCPCALSWRAVASSILGDKPALPSSGSATIVTSLKQLTGSLGLRGKATSLRNLPDDPGKQSSGYPSKLSKNQLEALKQCWIRLDEVLQGKHDRKSGASDEDVNITGEGEEDTGKGAFKGMAKEDSAKEKQRRERERAMTAKILKDIDPETFRSHVWRAVQCDSPDALLLRFLRARDFDPDAAFQMLCGSMAWRLNLDVTGILEEGEIGWGGYKNGLKNSAPNEKEAKRFMKQFHDGVVRAPGTDREGRPVALIAVKHHKIGGVSSIGLQRYACLCIESMRTALVPPAEEATMIFSMIGFGPMNMDFWAIKLLIDIFGSYYPQIVHTILIYQPPFYFRPFYAFVEPFLPAEIRDKVVFVSNPKELDKYVSLDNLPKSLGGNVEREWDYHEPSESDERTKGEDDEKRRAFFDELEELNVQFEDLTRAWIYDGDESARKKREGIQKQRYVLSRRGDEWWRASTWLHREGTVLQYGRTEWTYNDRKERWGTRSELILQEANKLLGKEAPETVDKDDAGLLKESQEHRPSKSKHSHSRRHKHAH</sequence>
<dbReference type="PANTHER" id="PTHR46590:SF1">
    <property type="entry name" value="PHOSPHATIDYLINOSITOL TRANSFER PROTEIN CSR1"/>
    <property type="match status" value="1"/>
</dbReference>
<feature type="region of interest" description="Disordered" evidence="3">
    <location>
        <begin position="858"/>
        <end position="899"/>
    </location>
</feature>
<dbReference type="SMART" id="SM00516">
    <property type="entry name" value="SEC14"/>
    <property type="match status" value="1"/>
</dbReference>
<dbReference type="Proteomes" id="UP000009131">
    <property type="component" value="Unassembled WGS sequence"/>
</dbReference>
<feature type="compositionally biased region" description="Basic and acidic residues" evidence="3">
    <location>
        <begin position="860"/>
        <end position="884"/>
    </location>
</feature>
<dbReference type="Pfam" id="PF07967">
    <property type="entry name" value="zf-C3HC"/>
    <property type="match status" value="1"/>
</dbReference>
<dbReference type="InterPro" id="IPR036273">
    <property type="entry name" value="CRAL/TRIO_N_dom_sf"/>
</dbReference>
<dbReference type="InterPro" id="IPR001251">
    <property type="entry name" value="CRAL-TRIO_dom"/>
</dbReference>
<dbReference type="RefSeq" id="XP_014565608.1">
    <property type="nucleotide sequence ID" value="XM_014710122.1"/>
</dbReference>
<evidence type="ECO:0000256" key="3">
    <source>
        <dbReference type="SAM" id="MobiDB-lite"/>
    </source>
</evidence>
<evidence type="ECO:0000313" key="6">
    <source>
        <dbReference type="Proteomes" id="UP000009131"/>
    </source>
</evidence>
<dbReference type="InParanoid" id="G7EAY4"/>
<protein>
    <recommendedName>
        <fullName evidence="4">CRAL-TRIO domain-containing protein</fullName>
    </recommendedName>
</protein>
<reference evidence="5 6" key="2">
    <citation type="journal article" date="2012" name="Open Biol.">
        <title>Characteristics of nucleosomes and linker DNA regions on the genome of the basidiomycete Mixia osmundae revealed by mono- and dinucleosome mapping.</title>
        <authorList>
            <person name="Nishida H."/>
            <person name="Kondo S."/>
            <person name="Matsumoto T."/>
            <person name="Suzuki Y."/>
            <person name="Yoshikawa H."/>
            <person name="Taylor T.D."/>
            <person name="Sugiyama J."/>
        </authorList>
    </citation>
    <scope>NUCLEOTIDE SEQUENCE [LARGE SCALE GENOMIC DNA]</scope>
    <source>
        <strain evidence="6">CBS 9802 / IAM 14324 / JCM 22182 / KY 12970</strain>
    </source>
</reference>
<dbReference type="GO" id="GO:0008270">
    <property type="term" value="F:zinc ion binding"/>
    <property type="evidence" value="ECO:0007669"/>
    <property type="project" value="InterPro"/>
</dbReference>
<gene>
    <name evidence="5" type="primary">Mo06697</name>
    <name evidence="5" type="ORF">E5Q_06697</name>
</gene>
<dbReference type="EMBL" id="BABT02000252">
    <property type="protein sequence ID" value="GAA99994.1"/>
    <property type="molecule type" value="Genomic_DNA"/>
</dbReference>
<comment type="caution">
    <text evidence="5">The sequence shown here is derived from an EMBL/GenBank/DDBJ whole genome shotgun (WGS) entry which is preliminary data.</text>
</comment>
<evidence type="ECO:0000259" key="4">
    <source>
        <dbReference type="PROSITE" id="PS50191"/>
    </source>
</evidence>
<dbReference type="OrthoDB" id="2592092at2759"/>
<feature type="compositionally biased region" description="Basic and acidic residues" evidence="3">
    <location>
        <begin position="480"/>
        <end position="492"/>
    </location>
</feature>
<feature type="compositionally biased region" description="Acidic residues" evidence="3">
    <location>
        <begin position="458"/>
        <end position="470"/>
    </location>
</feature>
<feature type="region of interest" description="Disordered" evidence="3">
    <location>
        <begin position="451"/>
        <end position="492"/>
    </location>
</feature>
<dbReference type="PANTHER" id="PTHR46590">
    <property type="entry name" value="PHOSPHATIDYLINOSITOL TRANSFER PROTEIN CSR1-RELATED"/>
    <property type="match status" value="1"/>
</dbReference>
<dbReference type="SUPFAM" id="SSF46938">
    <property type="entry name" value="CRAL/TRIO N-terminal domain"/>
    <property type="match status" value="1"/>
</dbReference>
<dbReference type="InterPro" id="IPR013909">
    <property type="entry name" value="NuBaID_C"/>
</dbReference>
<feature type="region of interest" description="Disordered" evidence="3">
    <location>
        <begin position="408"/>
        <end position="427"/>
    </location>
</feature>
<dbReference type="Pfam" id="PF03765">
    <property type="entry name" value="CRAL_TRIO_N"/>
    <property type="match status" value="1"/>
</dbReference>
<dbReference type="AlphaFoldDB" id="G7EAY4"/>
<name>G7EAY4_MIXOS</name>
<dbReference type="CDD" id="cd00170">
    <property type="entry name" value="SEC14"/>
    <property type="match status" value="1"/>
</dbReference>
<accession>G7EAY4</accession>
<dbReference type="InterPro" id="IPR012935">
    <property type="entry name" value="NuBaID_N"/>
</dbReference>
<comment type="subcellular location">
    <subcellularLocation>
        <location evidence="1">Nucleus</location>
    </subcellularLocation>
</comment>
<dbReference type="InterPro" id="IPR036865">
    <property type="entry name" value="CRAL-TRIO_dom_sf"/>
</dbReference>
<feature type="domain" description="CRAL-TRIO" evidence="4">
    <location>
        <begin position="585"/>
        <end position="745"/>
    </location>
</feature>
<dbReference type="GO" id="GO:0005634">
    <property type="term" value="C:nucleus"/>
    <property type="evidence" value="ECO:0007669"/>
    <property type="project" value="UniProtKB-SubCell"/>
</dbReference>
<dbReference type="SMART" id="SM01100">
    <property type="entry name" value="CRAL_TRIO_N"/>
    <property type="match status" value="1"/>
</dbReference>
<dbReference type="Pfam" id="PF00650">
    <property type="entry name" value="CRAL_TRIO"/>
    <property type="match status" value="1"/>
</dbReference>
<proteinExistence type="predicted"/>
<evidence type="ECO:0000313" key="5">
    <source>
        <dbReference type="EMBL" id="GAA99994.1"/>
    </source>
</evidence>
<dbReference type="HOGENOM" id="CLU_322128_0_0_1"/>
<organism evidence="5 6">
    <name type="scientific">Mixia osmundae (strain CBS 9802 / IAM 14324 / JCM 22182 / KY 12970)</name>
    <dbReference type="NCBI Taxonomy" id="764103"/>
    <lineage>
        <taxon>Eukaryota</taxon>
        <taxon>Fungi</taxon>
        <taxon>Dikarya</taxon>
        <taxon>Basidiomycota</taxon>
        <taxon>Pucciniomycotina</taxon>
        <taxon>Mixiomycetes</taxon>
        <taxon>Mixiales</taxon>
        <taxon>Mixiaceae</taxon>
        <taxon>Mixia</taxon>
    </lineage>
</organism>
<evidence type="ECO:0000256" key="1">
    <source>
        <dbReference type="ARBA" id="ARBA00004123"/>
    </source>
</evidence>
<keyword evidence="6" id="KW-1185">Reference proteome</keyword>
<dbReference type="Gene3D" id="3.40.525.10">
    <property type="entry name" value="CRAL-TRIO lipid binding domain"/>
    <property type="match status" value="1"/>
</dbReference>
<dbReference type="InterPro" id="IPR011074">
    <property type="entry name" value="CRAL/TRIO_N_dom"/>
</dbReference>
<dbReference type="PRINTS" id="PR00180">
    <property type="entry name" value="CRETINALDHBP"/>
</dbReference>
<feature type="region of interest" description="Disordered" evidence="3">
    <location>
        <begin position="1"/>
        <end position="21"/>
    </location>
</feature>
<dbReference type="PROSITE" id="PS50191">
    <property type="entry name" value="CRAL_TRIO"/>
    <property type="match status" value="1"/>
</dbReference>
<keyword evidence="2" id="KW-0539">Nucleus</keyword>
<dbReference type="eggNOG" id="KOG1470">
    <property type="taxonomic scope" value="Eukaryota"/>
</dbReference>
<dbReference type="SUPFAM" id="SSF52087">
    <property type="entry name" value="CRAL/TRIO domain"/>
    <property type="match status" value="1"/>
</dbReference>
<feature type="compositionally biased region" description="Basic residues" evidence="3">
    <location>
        <begin position="885"/>
        <end position="899"/>
    </location>
</feature>
<evidence type="ECO:0000256" key="2">
    <source>
        <dbReference type="ARBA" id="ARBA00023242"/>
    </source>
</evidence>